<reference evidence="1 2" key="1">
    <citation type="submission" date="2020-08" db="EMBL/GenBank/DDBJ databases">
        <title>Functional genomics of gut bacteria from endangered species of beetles.</title>
        <authorList>
            <person name="Carlos-Shanley C."/>
        </authorList>
    </citation>
    <scope>NUCLEOTIDE SEQUENCE [LARGE SCALE GENOMIC DNA]</scope>
    <source>
        <strain evidence="1 2">S00068</strain>
    </source>
</reference>
<keyword evidence="2" id="KW-1185">Reference proteome</keyword>
<name>A0ABR6PWB9_9FLAO</name>
<protein>
    <submittedName>
        <fullName evidence="1">Uncharacterized protein</fullName>
    </submittedName>
</protein>
<evidence type="ECO:0000313" key="2">
    <source>
        <dbReference type="Proteomes" id="UP000587367"/>
    </source>
</evidence>
<dbReference type="EMBL" id="JACHKS010000001">
    <property type="protein sequence ID" value="MBB6330010.1"/>
    <property type="molecule type" value="Genomic_DNA"/>
</dbReference>
<organism evidence="1 2">
    <name type="scientific">Chryseobacterium sediminis</name>
    <dbReference type="NCBI Taxonomy" id="1679494"/>
    <lineage>
        <taxon>Bacteria</taxon>
        <taxon>Pseudomonadati</taxon>
        <taxon>Bacteroidota</taxon>
        <taxon>Flavobacteriia</taxon>
        <taxon>Flavobacteriales</taxon>
        <taxon>Weeksellaceae</taxon>
        <taxon>Chryseobacterium group</taxon>
        <taxon>Chryseobacterium</taxon>
    </lineage>
</organism>
<evidence type="ECO:0000313" key="1">
    <source>
        <dbReference type="EMBL" id="MBB6330010.1"/>
    </source>
</evidence>
<dbReference type="Proteomes" id="UP000587367">
    <property type="component" value="Unassembled WGS sequence"/>
</dbReference>
<dbReference type="RefSeq" id="WP_184553380.1">
    <property type="nucleotide sequence ID" value="NZ_JACHKS010000001.1"/>
</dbReference>
<comment type="caution">
    <text evidence="1">The sequence shown here is derived from an EMBL/GenBank/DDBJ whole genome shotgun (WGS) entry which is preliminary data.</text>
</comment>
<sequence>MTKNKSKEVPSFEITPVCFTNLHKVVDIYKRIRIKNLNQDEKISSSDLLLTQDFGLPLGLVQKDKEVIGYSYVYLNDEHQAIIKSLVVKEYDNPVFETRLTDYAYKIFNTMYKKDDKDFSRLKAYIIRVVDWINT</sequence>
<gene>
    <name evidence="1" type="ORF">HNP24_000960</name>
</gene>
<proteinExistence type="predicted"/>
<accession>A0ABR6PWB9</accession>